<protein>
    <submittedName>
        <fullName evidence="2">PilN domain-containing protein</fullName>
    </submittedName>
</protein>
<proteinExistence type="predicted"/>
<evidence type="ECO:0000313" key="3">
    <source>
        <dbReference type="Proteomes" id="UP000664303"/>
    </source>
</evidence>
<accession>A0A939IKQ3</accession>
<feature type="transmembrane region" description="Helical" evidence="1">
    <location>
        <begin position="186"/>
        <end position="208"/>
    </location>
</feature>
<dbReference type="Proteomes" id="UP000664303">
    <property type="component" value="Unassembled WGS sequence"/>
</dbReference>
<reference evidence="2" key="1">
    <citation type="submission" date="2021-02" db="EMBL/GenBank/DDBJ databases">
        <title>PHA producing bacteria isolated from coastal sediment in Guangdong, Shenzhen.</title>
        <authorList>
            <person name="Zheng W."/>
            <person name="Yu S."/>
            <person name="Huang Y."/>
        </authorList>
    </citation>
    <scope>NUCLEOTIDE SEQUENCE</scope>
    <source>
        <strain evidence="2">TN14-10</strain>
    </source>
</reference>
<comment type="caution">
    <text evidence="2">The sequence shown here is derived from an EMBL/GenBank/DDBJ whole genome shotgun (WGS) entry which is preliminary data.</text>
</comment>
<keyword evidence="1" id="KW-0812">Transmembrane</keyword>
<sequence length="341" mass="37645">MILDSSSQQWQLFGFDVRHIGRHWQHAWAEFLWGDQSPVRARLDEVVLLHSESGSEFYHSGRTVEPTDAKCEAILLPAELVLTKSLRLPRAAEAELEAAMALEVGSKSPFPADDTASGWTLLGRDDDRLEVQLAIVSLSATMRYLGRHYDIHDVGAREVWARLNERPIVLQGFGEDRRLARYKRRLLRMGGLLAGGLCLLLAMVLLSVGGKYLVMKQYQDLSARVTAQTRDAAEQRESLSSANQIIASVEAVSQAFPSPHVELARLTQLLGDDAYIAQFAMNGNEIRLRGRSADAAAVMERLTAVPEYAEVSAAQGGITKLGNTGLEQFYVSIRLRGEGDA</sequence>
<dbReference type="EMBL" id="JAFKCZ010000001">
    <property type="protein sequence ID" value="MBN7795168.1"/>
    <property type="molecule type" value="Genomic_DNA"/>
</dbReference>
<dbReference type="AlphaFoldDB" id="A0A939IKQ3"/>
<keyword evidence="1" id="KW-1133">Transmembrane helix</keyword>
<keyword evidence="3" id="KW-1185">Reference proteome</keyword>
<dbReference type="RefSeq" id="WP_206558607.1">
    <property type="nucleotide sequence ID" value="NZ_JAFKCZ010000001.1"/>
</dbReference>
<evidence type="ECO:0000313" key="2">
    <source>
        <dbReference type="EMBL" id="MBN7795168.1"/>
    </source>
</evidence>
<dbReference type="Gene3D" id="3.30.1490.300">
    <property type="match status" value="1"/>
</dbReference>
<keyword evidence="1" id="KW-0472">Membrane</keyword>
<name>A0A939IKQ3_9GAMM</name>
<evidence type="ECO:0000256" key="1">
    <source>
        <dbReference type="SAM" id="Phobius"/>
    </source>
</evidence>
<gene>
    <name evidence="2" type="ORF">JYP50_01110</name>
</gene>
<organism evidence="2 3">
    <name type="scientific">Parahaliea mediterranea</name>
    <dbReference type="NCBI Taxonomy" id="651086"/>
    <lineage>
        <taxon>Bacteria</taxon>
        <taxon>Pseudomonadati</taxon>
        <taxon>Pseudomonadota</taxon>
        <taxon>Gammaproteobacteria</taxon>
        <taxon>Cellvibrionales</taxon>
        <taxon>Halieaceae</taxon>
        <taxon>Parahaliea</taxon>
    </lineage>
</organism>